<feature type="region of interest" description="Disordered" evidence="5">
    <location>
        <begin position="289"/>
        <end position="315"/>
    </location>
</feature>
<dbReference type="InParanoid" id="A0A0V0QPN0"/>
<dbReference type="GO" id="GO:0005739">
    <property type="term" value="C:mitochondrion"/>
    <property type="evidence" value="ECO:0007669"/>
    <property type="project" value="TreeGrafter"/>
</dbReference>
<keyword evidence="8" id="KW-1185">Reference proteome</keyword>
<gene>
    <name evidence="7" type="ORF">PPERSA_08340</name>
</gene>
<evidence type="ECO:0000313" key="7">
    <source>
        <dbReference type="EMBL" id="KRX04125.1"/>
    </source>
</evidence>
<dbReference type="GO" id="GO:0006574">
    <property type="term" value="P:L-valine catabolic process"/>
    <property type="evidence" value="ECO:0007669"/>
    <property type="project" value="TreeGrafter"/>
</dbReference>
<sequence length="968" mass="110937">MQENLSQVKKNPSLINETPKEFTKQRSSSNQNSANDNDNTQESSNLININNFDENKIQDPILNSPRSLEACQTLGILPKDLVMKKIEEIKQIMTQRKIPITTESLQNFILNFELKRIDKIEKVKKIYQEIISQENLSISQISYFNSPTKSKRKKSSLIFNQQPSLSSRNSINFNFSGVNNKNNQHQTLTQISQKSAQNSTKYNLKQLRLKRPSSFNYGSQNQIQTNQMRQSFQEFSLEINNVLVSELSHRKQSVVTIYKENKSELQQQQLKEQTYQNIQRQQQERLQKQNQAFQNIQDQQAQRNQQINEKKTQELQQQEAINHKQLLKQQIAYQKQVQTQLKQDQIQNNLQQQQTQQQQKDQNFIIQKKKKIHSIDSKKLQQYIELQKQSQENKRNKDLKLLHVQLKDEQIQQQKRIEFEEKQLSAENKVHSAQQALKEKIHDRILKSQEKNRQIHEYNTLQSTYRLQNSFGTVQNYINGKFVDSKGPLLIKNYNPATKEEVSQVHQTTQAEFNEAVDSAKIAFKEWKEVPFLTRQRFMLDLQRRLRDDMDVIAKMMVEENGKTFPDAQGDLIRGIEVVEHACGLSHISMGETFGNVTKGVDTYSYRVPLGVCAGVSAFNFPSMIPLWMFPYAITLGNTFVLKPSERVPNTVMHIAKILDQMGLPKGVFNIVNGGFDSVKQICEHPDIKAVSFVGGNNAGEYIYREGAKHGKRVQSNMGAKNHGIILPDANKEDTLNALINAGFGAAGQRCMALSTLVFVGESQNWISELKEKASKLKLGYGLDKGVDVAPLCYPELKDNVVRLINSAEKEGADIILDGRNYKNEQYPNGNFVGPTIIDNCKTDMEAYQTEIFGPVICVLRANSLKEAVEIINNNRYGNGTAIFTKCGASARYFQHHVEAGQIGINLPIPVPLPMFSFTGSKRSFDGDCNFYGKAGMRFFTQWKTITARWKEEDAENYEATTHFPTFK</sequence>
<dbReference type="InterPro" id="IPR016160">
    <property type="entry name" value="Ald_DH_CS_CYS"/>
</dbReference>
<dbReference type="CDD" id="cd07085">
    <property type="entry name" value="ALDH_F6_MMSDH"/>
    <property type="match status" value="1"/>
</dbReference>
<comment type="caution">
    <text evidence="7">The sequence shown here is derived from an EMBL/GenBank/DDBJ whole genome shotgun (WGS) entry which is preliminary data.</text>
</comment>
<dbReference type="SUPFAM" id="SSF53720">
    <property type="entry name" value="ALDH-like"/>
    <property type="match status" value="1"/>
</dbReference>
<dbReference type="InterPro" id="IPR016161">
    <property type="entry name" value="Ald_DH/histidinol_DH"/>
</dbReference>
<keyword evidence="4" id="KW-0520">NAD</keyword>
<dbReference type="FunFam" id="3.40.605.10:FF:000003">
    <property type="entry name" value="Methylmalonate-semialdehyde dehydrogenase [acylating]"/>
    <property type="match status" value="1"/>
</dbReference>
<organism evidence="7 8">
    <name type="scientific">Pseudocohnilembus persalinus</name>
    <name type="common">Ciliate</name>
    <dbReference type="NCBI Taxonomy" id="266149"/>
    <lineage>
        <taxon>Eukaryota</taxon>
        <taxon>Sar</taxon>
        <taxon>Alveolata</taxon>
        <taxon>Ciliophora</taxon>
        <taxon>Intramacronucleata</taxon>
        <taxon>Oligohymenophorea</taxon>
        <taxon>Scuticociliatia</taxon>
        <taxon>Philasterida</taxon>
        <taxon>Pseudocohnilembidae</taxon>
        <taxon>Pseudocohnilembus</taxon>
    </lineage>
</organism>
<evidence type="ECO:0000256" key="2">
    <source>
        <dbReference type="ARBA" id="ARBA00013048"/>
    </source>
</evidence>
<dbReference type="GO" id="GO:0004491">
    <property type="term" value="F:methylmalonate-semialdehyde dehydrogenase (acylating, NAD) activity"/>
    <property type="evidence" value="ECO:0007669"/>
    <property type="project" value="UniProtKB-EC"/>
</dbReference>
<dbReference type="PROSITE" id="PS00070">
    <property type="entry name" value="ALDEHYDE_DEHYDR_CYS"/>
    <property type="match status" value="1"/>
</dbReference>
<feature type="compositionally biased region" description="Low complexity" evidence="5">
    <location>
        <begin position="289"/>
        <end position="307"/>
    </location>
</feature>
<evidence type="ECO:0000256" key="1">
    <source>
        <dbReference type="ARBA" id="ARBA00009986"/>
    </source>
</evidence>
<dbReference type="InterPro" id="IPR016162">
    <property type="entry name" value="Ald_DH_N"/>
</dbReference>
<dbReference type="GO" id="GO:0006210">
    <property type="term" value="P:thymine catabolic process"/>
    <property type="evidence" value="ECO:0007669"/>
    <property type="project" value="TreeGrafter"/>
</dbReference>
<dbReference type="FunFam" id="3.40.309.10:FF:000002">
    <property type="entry name" value="Methylmalonate-semialdehyde dehydrogenase (Acylating)"/>
    <property type="match status" value="1"/>
</dbReference>
<feature type="region of interest" description="Disordered" evidence="5">
    <location>
        <begin position="1"/>
        <end position="44"/>
    </location>
</feature>
<feature type="domain" description="Aldehyde dehydrogenase" evidence="6">
    <location>
        <begin position="483"/>
        <end position="946"/>
    </location>
</feature>
<dbReference type="InterPro" id="IPR010061">
    <property type="entry name" value="MeMal-semiAld_DH"/>
</dbReference>
<accession>A0A0V0QPN0</accession>
<keyword evidence="3" id="KW-0560">Oxidoreductase</keyword>
<comment type="similarity">
    <text evidence="1">Belongs to the aldehyde dehydrogenase family.</text>
</comment>
<dbReference type="EMBL" id="LDAU01000121">
    <property type="protein sequence ID" value="KRX04125.1"/>
    <property type="molecule type" value="Genomic_DNA"/>
</dbReference>
<protein>
    <recommendedName>
        <fullName evidence="2">methylmalonate-semialdehyde dehydrogenase (CoA acylating)</fullName>
        <ecNumber evidence="2">1.2.1.27</ecNumber>
    </recommendedName>
</protein>
<evidence type="ECO:0000256" key="3">
    <source>
        <dbReference type="ARBA" id="ARBA00023002"/>
    </source>
</evidence>
<dbReference type="PANTHER" id="PTHR43866">
    <property type="entry name" value="MALONATE-SEMIALDEHYDE DEHYDROGENASE"/>
    <property type="match status" value="1"/>
</dbReference>
<reference evidence="7 8" key="1">
    <citation type="journal article" date="2015" name="Sci. Rep.">
        <title>Genome of the facultative scuticociliatosis pathogen Pseudocohnilembus persalinus provides insight into its virulence through horizontal gene transfer.</title>
        <authorList>
            <person name="Xiong J."/>
            <person name="Wang G."/>
            <person name="Cheng J."/>
            <person name="Tian M."/>
            <person name="Pan X."/>
            <person name="Warren A."/>
            <person name="Jiang C."/>
            <person name="Yuan D."/>
            <person name="Miao W."/>
        </authorList>
    </citation>
    <scope>NUCLEOTIDE SEQUENCE [LARGE SCALE GENOMIC DNA]</scope>
    <source>
        <strain evidence="7">36N120E</strain>
    </source>
</reference>
<dbReference type="AlphaFoldDB" id="A0A0V0QPN0"/>
<name>A0A0V0QPN0_PSEPJ</name>
<dbReference type="InterPro" id="IPR016163">
    <property type="entry name" value="Ald_DH_C"/>
</dbReference>
<dbReference type="Gene3D" id="3.40.309.10">
    <property type="entry name" value="Aldehyde Dehydrogenase, Chain A, domain 2"/>
    <property type="match status" value="1"/>
</dbReference>
<dbReference type="EC" id="1.2.1.27" evidence="2"/>
<evidence type="ECO:0000313" key="8">
    <source>
        <dbReference type="Proteomes" id="UP000054937"/>
    </source>
</evidence>
<dbReference type="Proteomes" id="UP000054937">
    <property type="component" value="Unassembled WGS sequence"/>
</dbReference>
<dbReference type="Gene3D" id="3.40.605.10">
    <property type="entry name" value="Aldehyde Dehydrogenase, Chain A, domain 1"/>
    <property type="match status" value="1"/>
</dbReference>
<evidence type="ECO:0000259" key="6">
    <source>
        <dbReference type="Pfam" id="PF00171"/>
    </source>
</evidence>
<dbReference type="NCBIfam" id="TIGR01722">
    <property type="entry name" value="MMSDH"/>
    <property type="match status" value="1"/>
</dbReference>
<evidence type="ECO:0000256" key="4">
    <source>
        <dbReference type="ARBA" id="ARBA00023027"/>
    </source>
</evidence>
<feature type="compositionally biased region" description="Polar residues" evidence="5">
    <location>
        <begin position="1"/>
        <end position="16"/>
    </location>
</feature>
<feature type="compositionally biased region" description="Low complexity" evidence="5">
    <location>
        <begin position="27"/>
        <end position="38"/>
    </location>
</feature>
<evidence type="ECO:0000256" key="5">
    <source>
        <dbReference type="SAM" id="MobiDB-lite"/>
    </source>
</evidence>
<proteinExistence type="inferred from homology"/>
<dbReference type="Pfam" id="PF00171">
    <property type="entry name" value="Aldedh"/>
    <property type="match status" value="1"/>
</dbReference>
<dbReference type="InterPro" id="IPR015590">
    <property type="entry name" value="Aldehyde_DH_dom"/>
</dbReference>
<dbReference type="PANTHER" id="PTHR43866:SF3">
    <property type="entry name" value="METHYLMALONATE-SEMIALDEHYDE DEHYDROGENASE [ACYLATING], MITOCHONDRIAL"/>
    <property type="match status" value="1"/>
</dbReference>
<dbReference type="OrthoDB" id="310895at2759"/>